<dbReference type="EMBL" id="JMPI01000029">
    <property type="protein sequence ID" value="KFC81794.1"/>
    <property type="molecule type" value="Genomic_DNA"/>
</dbReference>
<dbReference type="AlphaFoldDB" id="A0A085GDJ9"/>
<keyword evidence="3" id="KW-1185">Reference proteome</keyword>
<dbReference type="RefSeq" id="WP_034495501.1">
    <property type="nucleotide sequence ID" value="NZ_JMPI01000029.1"/>
</dbReference>
<evidence type="ECO:0000259" key="1">
    <source>
        <dbReference type="PROSITE" id="PS51186"/>
    </source>
</evidence>
<comment type="caution">
    <text evidence="2">The sequence shown here is derived from an EMBL/GenBank/DDBJ whole genome shotgun (WGS) entry which is preliminary data.</text>
</comment>
<dbReference type="OrthoDB" id="9801656at2"/>
<dbReference type="Proteomes" id="UP000028653">
    <property type="component" value="Unassembled WGS sequence"/>
</dbReference>
<proteinExistence type="predicted"/>
<dbReference type="InterPro" id="IPR000182">
    <property type="entry name" value="GNAT_dom"/>
</dbReference>
<accession>A0A085GDJ9</accession>
<reference evidence="2 3" key="1">
    <citation type="submission" date="2014-05" db="EMBL/GenBank/DDBJ databases">
        <title>ATOL: Assembling a taxonomically balanced genome-scale reconstruction of the evolutionary history of the Enterobacteriaceae.</title>
        <authorList>
            <person name="Plunkett G.III."/>
            <person name="Neeno-Eckwall E.C."/>
            <person name="Glasner J.D."/>
            <person name="Perna N.T."/>
        </authorList>
    </citation>
    <scope>NUCLEOTIDE SEQUENCE [LARGE SCALE GENOMIC DNA]</scope>
    <source>
        <strain evidence="2 3">ATCC 33320</strain>
    </source>
</reference>
<sequence length="178" mass="20617">MEYHTERLILRRWKQSDREPFAALNANPEVMRYFPSTRTREESDKMVNAVEQIIAEKGWGLWAVEEKSSGEFIGFVGLNIPGYELPFSPVIEIGWRLDKPFWGKGYAPEAAIKALEIGFEQFGMKEIVAFTALENLPSQRVMEKIGMTRCEEFDHPMLAEHHPLRRHILYRISHPKAG</sequence>
<dbReference type="SUPFAM" id="SSF55729">
    <property type="entry name" value="Acyl-CoA N-acyltransferases (Nat)"/>
    <property type="match status" value="1"/>
</dbReference>
<dbReference type="eggNOG" id="COG1670">
    <property type="taxonomic scope" value="Bacteria"/>
</dbReference>
<evidence type="ECO:0000313" key="3">
    <source>
        <dbReference type="Proteomes" id="UP000028653"/>
    </source>
</evidence>
<dbReference type="GO" id="GO:0016747">
    <property type="term" value="F:acyltransferase activity, transferring groups other than amino-acyl groups"/>
    <property type="evidence" value="ECO:0007669"/>
    <property type="project" value="InterPro"/>
</dbReference>
<dbReference type="PANTHER" id="PTHR43792:SF1">
    <property type="entry name" value="N-ACETYLTRANSFERASE DOMAIN-CONTAINING PROTEIN"/>
    <property type="match status" value="1"/>
</dbReference>
<dbReference type="PROSITE" id="PS51186">
    <property type="entry name" value="GNAT"/>
    <property type="match status" value="1"/>
</dbReference>
<dbReference type="InterPro" id="IPR016181">
    <property type="entry name" value="Acyl_CoA_acyltransferase"/>
</dbReference>
<dbReference type="STRING" id="1006004.GBAG_1980"/>
<dbReference type="InterPro" id="IPR051531">
    <property type="entry name" value="N-acetyltransferase"/>
</dbReference>
<evidence type="ECO:0000313" key="2">
    <source>
        <dbReference type="EMBL" id="KFC81794.1"/>
    </source>
</evidence>
<organism evidence="2 3">
    <name type="scientific">Buttiauxella agrestis ATCC 33320</name>
    <dbReference type="NCBI Taxonomy" id="1006004"/>
    <lineage>
        <taxon>Bacteria</taxon>
        <taxon>Pseudomonadati</taxon>
        <taxon>Pseudomonadota</taxon>
        <taxon>Gammaproteobacteria</taxon>
        <taxon>Enterobacterales</taxon>
        <taxon>Enterobacteriaceae</taxon>
        <taxon>Buttiauxella</taxon>
    </lineage>
</organism>
<dbReference type="Gene3D" id="3.40.630.30">
    <property type="match status" value="1"/>
</dbReference>
<dbReference type="PANTHER" id="PTHR43792">
    <property type="entry name" value="GNAT FAMILY, PUTATIVE (AFU_ORTHOLOGUE AFUA_3G00765)-RELATED-RELATED"/>
    <property type="match status" value="1"/>
</dbReference>
<dbReference type="Pfam" id="PF13302">
    <property type="entry name" value="Acetyltransf_3"/>
    <property type="match status" value="1"/>
</dbReference>
<gene>
    <name evidence="2" type="ORF">GBAG_1980</name>
</gene>
<name>A0A085GDJ9_9ENTR</name>
<feature type="domain" description="N-acetyltransferase" evidence="1">
    <location>
        <begin position="8"/>
        <end position="175"/>
    </location>
</feature>
<protein>
    <recommendedName>
        <fullName evidence="1">N-acetyltransferase domain-containing protein</fullName>
    </recommendedName>
</protein>